<dbReference type="SUPFAM" id="SSF53474">
    <property type="entry name" value="alpha/beta-Hydrolases"/>
    <property type="match status" value="1"/>
</dbReference>
<evidence type="ECO:0008006" key="2">
    <source>
        <dbReference type="Google" id="ProtNLM"/>
    </source>
</evidence>
<dbReference type="Gene3D" id="3.40.50.1820">
    <property type="entry name" value="alpha/beta hydrolase"/>
    <property type="match status" value="1"/>
</dbReference>
<dbReference type="InterPro" id="IPR029058">
    <property type="entry name" value="AB_hydrolase_fold"/>
</dbReference>
<accession>A0A3B0UFZ7</accession>
<organism evidence="1">
    <name type="scientific">hydrothermal vent metagenome</name>
    <dbReference type="NCBI Taxonomy" id="652676"/>
    <lineage>
        <taxon>unclassified sequences</taxon>
        <taxon>metagenomes</taxon>
        <taxon>ecological metagenomes</taxon>
    </lineage>
</organism>
<proteinExistence type="predicted"/>
<protein>
    <recommendedName>
        <fullName evidence="2">Epoxide hydrolase</fullName>
    </recommendedName>
</protein>
<name>A0A3B0UFZ7_9ZZZZ</name>
<sequence length="136" mass="15193">MPENMIAGNSIAYLEWTTKSWSKSGTLKPFSRRALESYKVQIQNPECVHAMCEDYRAGATIDRQLDEADKAAGRKIKAPMHYIWANSGFPAATGDPLVHWEKWTDTLTGTEIDAGHFAQEENPDAVISAFLPFFAN</sequence>
<gene>
    <name evidence="1" type="ORF">MNBD_ALPHA11-1074</name>
</gene>
<dbReference type="EMBL" id="UOEQ01000466">
    <property type="protein sequence ID" value="VAW23409.1"/>
    <property type="molecule type" value="Genomic_DNA"/>
</dbReference>
<reference evidence="1" key="1">
    <citation type="submission" date="2018-06" db="EMBL/GenBank/DDBJ databases">
        <authorList>
            <person name="Zhirakovskaya E."/>
        </authorList>
    </citation>
    <scope>NUCLEOTIDE SEQUENCE</scope>
</reference>
<dbReference type="AlphaFoldDB" id="A0A3B0UFZ7"/>
<evidence type="ECO:0000313" key="1">
    <source>
        <dbReference type="EMBL" id="VAW23409.1"/>
    </source>
</evidence>